<dbReference type="EC" id="2.4.1.-" evidence="12"/>
<evidence type="ECO:0000256" key="12">
    <source>
        <dbReference type="RuleBase" id="RU003832"/>
    </source>
</evidence>
<keyword evidence="6 12" id="KW-0812">Transmembrane</keyword>
<evidence type="ECO:0000256" key="10">
    <source>
        <dbReference type="ARBA" id="ARBA00023136"/>
    </source>
</evidence>
<keyword evidence="17" id="KW-1185">Reference proteome</keyword>
<evidence type="ECO:0000256" key="5">
    <source>
        <dbReference type="ARBA" id="ARBA00022679"/>
    </source>
</evidence>
<keyword evidence="11" id="KW-0325">Glycoprotein</keyword>
<comment type="similarity">
    <text evidence="3 12">Belongs to the glycosyltransferase 10 family.</text>
</comment>
<keyword evidence="4 12" id="KW-0328">Glycosyltransferase</keyword>
<proteinExistence type="inferred from homology"/>
<evidence type="ECO:0000256" key="3">
    <source>
        <dbReference type="ARBA" id="ARBA00008919"/>
    </source>
</evidence>
<evidence type="ECO:0000256" key="7">
    <source>
        <dbReference type="ARBA" id="ARBA00022968"/>
    </source>
</evidence>
<evidence type="ECO:0000256" key="6">
    <source>
        <dbReference type="ARBA" id="ARBA00022692"/>
    </source>
</evidence>
<dbReference type="InterPro" id="IPR031481">
    <property type="entry name" value="Glyco_tran_10_N"/>
</dbReference>
<evidence type="ECO:0000256" key="1">
    <source>
        <dbReference type="ARBA" id="ARBA00004447"/>
    </source>
</evidence>
<accession>A0A8J2VU13</accession>
<evidence type="ECO:0000256" key="9">
    <source>
        <dbReference type="ARBA" id="ARBA00023034"/>
    </source>
</evidence>
<feature type="chain" id="PRO_5035327461" description="Fucosyltransferase" evidence="13">
    <location>
        <begin position="20"/>
        <end position="400"/>
    </location>
</feature>
<evidence type="ECO:0000313" key="17">
    <source>
        <dbReference type="Proteomes" id="UP000789524"/>
    </source>
</evidence>
<dbReference type="UniPathway" id="UPA00378"/>
<keyword evidence="5 12" id="KW-0808">Transferase</keyword>
<dbReference type="PANTHER" id="PTHR48438">
    <property type="entry name" value="ALPHA-(1,3)-FUCOSYLTRANSFERASE C-RELATED"/>
    <property type="match status" value="1"/>
</dbReference>
<reference evidence="16" key="1">
    <citation type="submission" date="2021-09" db="EMBL/GenBank/DDBJ databases">
        <authorList>
            <person name="Martin H S."/>
        </authorList>
    </citation>
    <scope>NUCLEOTIDE SEQUENCE</scope>
</reference>
<comment type="caution">
    <text evidence="16">The sequence shown here is derived from an EMBL/GenBank/DDBJ whole genome shotgun (WGS) entry which is preliminary data.</text>
</comment>
<evidence type="ECO:0000256" key="13">
    <source>
        <dbReference type="SAM" id="SignalP"/>
    </source>
</evidence>
<keyword evidence="8" id="KW-1133">Transmembrane helix</keyword>
<feature type="domain" description="Fucosyltransferase C-terminal" evidence="14">
    <location>
        <begin position="206"/>
        <end position="375"/>
    </location>
</feature>
<feature type="domain" description="Fucosyltransferase N-terminal" evidence="15">
    <location>
        <begin position="55"/>
        <end position="171"/>
    </location>
</feature>
<feature type="signal peptide" evidence="13">
    <location>
        <begin position="1"/>
        <end position="19"/>
    </location>
</feature>
<dbReference type="GO" id="GO:0008417">
    <property type="term" value="F:fucosyltransferase activity"/>
    <property type="evidence" value="ECO:0007669"/>
    <property type="project" value="InterPro"/>
</dbReference>
<evidence type="ECO:0000256" key="4">
    <source>
        <dbReference type="ARBA" id="ARBA00022676"/>
    </source>
</evidence>
<dbReference type="EMBL" id="CAKASE010000067">
    <property type="protein sequence ID" value="CAG9571934.1"/>
    <property type="molecule type" value="Genomic_DNA"/>
</dbReference>
<evidence type="ECO:0000259" key="15">
    <source>
        <dbReference type="Pfam" id="PF17039"/>
    </source>
</evidence>
<evidence type="ECO:0000259" key="14">
    <source>
        <dbReference type="Pfam" id="PF00852"/>
    </source>
</evidence>
<dbReference type="PANTHER" id="PTHR48438:SF1">
    <property type="entry name" value="ALPHA-(1,3)-FUCOSYLTRANSFERASE C-RELATED"/>
    <property type="match status" value="1"/>
</dbReference>
<gene>
    <name evidence="16" type="ORF">DCHRY22_LOCUS10000</name>
</gene>
<keyword evidence="7" id="KW-0735">Signal-anchor</keyword>
<comment type="pathway">
    <text evidence="2">Protein modification; protein glycosylation.</text>
</comment>
<evidence type="ECO:0000256" key="11">
    <source>
        <dbReference type="ARBA" id="ARBA00023180"/>
    </source>
</evidence>
<evidence type="ECO:0000256" key="2">
    <source>
        <dbReference type="ARBA" id="ARBA00004922"/>
    </source>
</evidence>
<evidence type="ECO:0000313" key="16">
    <source>
        <dbReference type="EMBL" id="CAG9571934.1"/>
    </source>
</evidence>
<dbReference type="InterPro" id="IPR055270">
    <property type="entry name" value="Glyco_tran_10_C"/>
</dbReference>
<keyword evidence="13" id="KW-0732">Signal</keyword>
<dbReference type="SUPFAM" id="SSF53756">
    <property type="entry name" value="UDP-Glycosyltransferase/glycogen phosphorylase"/>
    <property type="match status" value="1"/>
</dbReference>
<dbReference type="OrthoDB" id="427096at2759"/>
<protein>
    <recommendedName>
        <fullName evidence="12">Fucosyltransferase</fullName>
        <ecNumber evidence="12">2.4.1.-</ecNumber>
    </recommendedName>
</protein>
<dbReference type="InterPro" id="IPR001503">
    <property type="entry name" value="Glyco_trans_10"/>
</dbReference>
<evidence type="ECO:0000256" key="8">
    <source>
        <dbReference type="ARBA" id="ARBA00022989"/>
    </source>
</evidence>
<dbReference type="Pfam" id="PF00852">
    <property type="entry name" value="Glyco_transf_10"/>
    <property type="match status" value="1"/>
</dbReference>
<keyword evidence="10" id="KW-0472">Membrane</keyword>
<dbReference type="AlphaFoldDB" id="A0A8J2VU13"/>
<sequence length="400" mass="46530">MITCIVFTLSMIWIQFVNNTFIESDTLVQEAIENVGKDLRYADVYRRTDKLSKNLKYMLIWSGAEDAPLSYFGDGQRRFIEKNCTNINCYVTTDRSLFNGDTTKFDAIAFNGRTITRMGKSQLPKRRSLHQKFIYFNMESADNYPLCSAYFDDFFNWTATYRLDSDIPLPYIQIRDKNGKVVGPKKDMKWVDMGFLEDEELELRMQNKTKAVAWFVSHCKTRSRRNDYAIQLKKALYSFGFSVDIYGKCGPFKCPRHKENTCFSLLERDYAFYLSFENSFAEDYVTEKILTALQHKAVPIVRGGADYSRFLPPGSYVDATKVTPYVLASEIVHIMMNTKYYSQFFRWWSHYSYRDPSQSDNICALCDALNDKNLPYEVGGMDQKIQEELADIGKTRAVGY</sequence>
<name>A0A8J2VU13_9NEOP</name>
<organism evidence="16 17">
    <name type="scientific">Danaus chrysippus</name>
    <name type="common">African queen</name>
    <dbReference type="NCBI Taxonomy" id="151541"/>
    <lineage>
        <taxon>Eukaryota</taxon>
        <taxon>Metazoa</taxon>
        <taxon>Ecdysozoa</taxon>
        <taxon>Arthropoda</taxon>
        <taxon>Hexapoda</taxon>
        <taxon>Insecta</taxon>
        <taxon>Pterygota</taxon>
        <taxon>Neoptera</taxon>
        <taxon>Endopterygota</taxon>
        <taxon>Lepidoptera</taxon>
        <taxon>Glossata</taxon>
        <taxon>Ditrysia</taxon>
        <taxon>Papilionoidea</taxon>
        <taxon>Nymphalidae</taxon>
        <taxon>Danainae</taxon>
        <taxon>Danaini</taxon>
        <taxon>Danaina</taxon>
        <taxon>Danaus</taxon>
        <taxon>Anosia</taxon>
    </lineage>
</organism>
<dbReference type="Pfam" id="PF17039">
    <property type="entry name" value="Glyco_tran_10_N"/>
    <property type="match status" value="1"/>
</dbReference>
<dbReference type="Gene3D" id="3.40.50.11660">
    <property type="entry name" value="Glycosyl transferase family 10, C-terminal domain"/>
    <property type="match status" value="1"/>
</dbReference>
<comment type="subcellular location">
    <subcellularLocation>
        <location evidence="1 12">Golgi apparatus</location>
        <location evidence="1 12">Golgi stack membrane</location>
        <topology evidence="1 12">Single-pass type II membrane protein</topology>
    </subcellularLocation>
</comment>
<dbReference type="InterPro" id="IPR038577">
    <property type="entry name" value="GT10-like_C_sf"/>
</dbReference>
<dbReference type="Proteomes" id="UP000789524">
    <property type="component" value="Unassembled WGS sequence"/>
</dbReference>
<keyword evidence="9 12" id="KW-0333">Golgi apparatus</keyword>
<dbReference type="GO" id="GO:0032580">
    <property type="term" value="C:Golgi cisterna membrane"/>
    <property type="evidence" value="ECO:0007669"/>
    <property type="project" value="UniProtKB-SubCell"/>
</dbReference>